<reference evidence="1 2" key="1">
    <citation type="submission" date="2019-05" db="EMBL/GenBank/DDBJ databases">
        <title>Another draft genome of Portunus trituberculatus and its Hox gene families provides insights of decapod evolution.</title>
        <authorList>
            <person name="Jeong J.-H."/>
            <person name="Song I."/>
            <person name="Kim S."/>
            <person name="Choi T."/>
            <person name="Kim D."/>
            <person name="Ryu S."/>
            <person name="Kim W."/>
        </authorList>
    </citation>
    <scope>NUCLEOTIDE SEQUENCE [LARGE SCALE GENOMIC DNA]</scope>
    <source>
        <tissue evidence="1">Muscle</tissue>
    </source>
</reference>
<keyword evidence="2" id="KW-1185">Reference proteome</keyword>
<accession>A0A5B7CXL7</accession>
<comment type="caution">
    <text evidence="1">The sequence shown here is derived from an EMBL/GenBank/DDBJ whole genome shotgun (WGS) entry which is preliminary data.</text>
</comment>
<dbReference type="AlphaFoldDB" id="A0A5B7CXL7"/>
<dbReference type="EMBL" id="VSRR010000286">
    <property type="protein sequence ID" value="MPC13494.1"/>
    <property type="molecule type" value="Genomic_DNA"/>
</dbReference>
<name>A0A5B7CXL7_PORTR</name>
<proteinExistence type="predicted"/>
<gene>
    <name evidence="1" type="ORF">E2C01_006232</name>
</gene>
<evidence type="ECO:0000313" key="1">
    <source>
        <dbReference type="EMBL" id="MPC13494.1"/>
    </source>
</evidence>
<dbReference type="Proteomes" id="UP000324222">
    <property type="component" value="Unassembled WGS sequence"/>
</dbReference>
<sequence length="175" mass="19482">MKLSLHNIRRHDLTQKFSSVEYFLDLSFEVSPEGNESSPSTEINHVGPRTHVSWCGGDGGGGGGGVSHYALTYRDGHLFFNTPLHFFPPFSFRFRSPPSFAFLPSDAISGRQASIDKYVWTPDPAIVCVRRPRLSLTATTTSCCQRVATLAFEGLCNDLNCAACCLYTRWVLRQE</sequence>
<protein>
    <submittedName>
        <fullName evidence="1">Uncharacterized protein</fullName>
    </submittedName>
</protein>
<evidence type="ECO:0000313" key="2">
    <source>
        <dbReference type="Proteomes" id="UP000324222"/>
    </source>
</evidence>
<organism evidence="1 2">
    <name type="scientific">Portunus trituberculatus</name>
    <name type="common">Swimming crab</name>
    <name type="synonym">Neptunus trituberculatus</name>
    <dbReference type="NCBI Taxonomy" id="210409"/>
    <lineage>
        <taxon>Eukaryota</taxon>
        <taxon>Metazoa</taxon>
        <taxon>Ecdysozoa</taxon>
        <taxon>Arthropoda</taxon>
        <taxon>Crustacea</taxon>
        <taxon>Multicrustacea</taxon>
        <taxon>Malacostraca</taxon>
        <taxon>Eumalacostraca</taxon>
        <taxon>Eucarida</taxon>
        <taxon>Decapoda</taxon>
        <taxon>Pleocyemata</taxon>
        <taxon>Brachyura</taxon>
        <taxon>Eubrachyura</taxon>
        <taxon>Portunoidea</taxon>
        <taxon>Portunidae</taxon>
        <taxon>Portuninae</taxon>
        <taxon>Portunus</taxon>
    </lineage>
</organism>